<keyword evidence="2" id="KW-1185">Reference proteome</keyword>
<dbReference type="AlphaFoldDB" id="A0A1I4E4I2"/>
<protein>
    <recommendedName>
        <fullName evidence="3">ADP-ribosylation/crystallin J1</fullName>
    </recommendedName>
</protein>
<dbReference type="RefSeq" id="WP_093850533.1">
    <property type="nucleotide sequence ID" value="NZ_FOSG01000011.1"/>
</dbReference>
<accession>A0A1I4E4I2</accession>
<gene>
    <name evidence="1" type="ORF">SAMN05192584_11197</name>
</gene>
<dbReference type="EMBL" id="FOSG01000011">
    <property type="protein sequence ID" value="SFK99256.1"/>
    <property type="molecule type" value="Genomic_DNA"/>
</dbReference>
<organism evidence="1 2">
    <name type="scientific">Streptomyces pini</name>
    <dbReference type="NCBI Taxonomy" id="1520580"/>
    <lineage>
        <taxon>Bacteria</taxon>
        <taxon>Bacillati</taxon>
        <taxon>Actinomycetota</taxon>
        <taxon>Actinomycetes</taxon>
        <taxon>Kitasatosporales</taxon>
        <taxon>Streptomycetaceae</taxon>
        <taxon>Streptomyces</taxon>
    </lineage>
</organism>
<evidence type="ECO:0000313" key="1">
    <source>
        <dbReference type="EMBL" id="SFK99256.1"/>
    </source>
</evidence>
<reference evidence="2" key="1">
    <citation type="submission" date="2016-10" db="EMBL/GenBank/DDBJ databases">
        <authorList>
            <person name="Varghese N."/>
            <person name="Submissions S."/>
        </authorList>
    </citation>
    <scope>NUCLEOTIDE SEQUENCE [LARGE SCALE GENOMIC DNA]</scope>
    <source>
        <strain evidence="2">PL19</strain>
    </source>
</reference>
<sequence length="117" mass="13672">MTGRPPTTPLWRPTGPKELALVRDSRWRAWPPRLPEQPIFYPVLNEDYAIRIARDWNVKHDGAGFVTRFEVETGFLSRYPVRRVGGETILELWVPAEELDDFNAHVVGRIRVVHEFH</sequence>
<dbReference type="Proteomes" id="UP000198928">
    <property type="component" value="Unassembled WGS sequence"/>
</dbReference>
<evidence type="ECO:0008006" key="3">
    <source>
        <dbReference type="Google" id="ProtNLM"/>
    </source>
</evidence>
<dbReference type="OrthoDB" id="883590at2"/>
<evidence type="ECO:0000313" key="2">
    <source>
        <dbReference type="Proteomes" id="UP000198928"/>
    </source>
</evidence>
<proteinExistence type="predicted"/>
<name>A0A1I4E4I2_9ACTN</name>